<gene>
    <name evidence="2" type="ORF">SAMN05421824_0791</name>
</gene>
<dbReference type="RefSeq" id="WP_092575637.1">
    <property type="nucleotide sequence ID" value="NZ_FOFN01000001.1"/>
</dbReference>
<proteinExistence type="predicted"/>
<dbReference type="STRING" id="419940.SAMN05421824_0791"/>
<organism evidence="2 3">
    <name type="scientific">Hyunsoonleella jejuensis</name>
    <dbReference type="NCBI Taxonomy" id="419940"/>
    <lineage>
        <taxon>Bacteria</taxon>
        <taxon>Pseudomonadati</taxon>
        <taxon>Bacteroidota</taxon>
        <taxon>Flavobacteriia</taxon>
        <taxon>Flavobacteriales</taxon>
        <taxon>Flavobacteriaceae</taxon>
    </lineage>
</organism>
<dbReference type="GO" id="GO:0004029">
    <property type="term" value="F:aldehyde dehydrogenase (NAD+) activity"/>
    <property type="evidence" value="ECO:0007669"/>
    <property type="project" value="TreeGrafter"/>
</dbReference>
<dbReference type="InterPro" id="IPR001509">
    <property type="entry name" value="Epimerase_deHydtase"/>
</dbReference>
<accession>A0A1H9C393</accession>
<dbReference type="InterPro" id="IPR036291">
    <property type="entry name" value="NAD(P)-bd_dom_sf"/>
</dbReference>
<evidence type="ECO:0000259" key="1">
    <source>
        <dbReference type="Pfam" id="PF01370"/>
    </source>
</evidence>
<reference evidence="2 3" key="1">
    <citation type="submission" date="2016-10" db="EMBL/GenBank/DDBJ databases">
        <authorList>
            <person name="de Groot N.N."/>
        </authorList>
    </citation>
    <scope>NUCLEOTIDE SEQUENCE [LARGE SCALE GENOMIC DNA]</scope>
    <source>
        <strain evidence="2 3">DSM 21035</strain>
    </source>
</reference>
<dbReference type="Gene3D" id="3.40.50.720">
    <property type="entry name" value="NAD(P)-binding Rossmann-like Domain"/>
    <property type="match status" value="1"/>
</dbReference>
<dbReference type="Pfam" id="PF01370">
    <property type="entry name" value="Epimerase"/>
    <property type="match status" value="1"/>
</dbReference>
<sequence>MILVTGGTGLVGAHLLYRLVSSDEKVRAIYRTERKLENVKRVFSCYTNNYQQLFDKIEWVKADILDIPALDEALHGIIYVYHCAAFVSFEPDKYQQLRRSNIEGTANVVNLCISNQVKKLCYVSSIATIGNSPKNEPITEETHWNPEDDNSVYAITKYGAEMEVWRATQEGLDAVIVNPGVILGAGIWRYGSGSLFKKVFHGLNYYTSGSLGLVSVTDVVTIMIQLLKSDKKNERYVLVAENWSYKFFLKTMATALSVKPPQKLAAPWLLQIGWRLDWLKQKLTGKRRRLTKQLVKSLTTEKHYDSHKVATTLNFKFEAIDKVIVKIAQHYLKQAQ</sequence>
<dbReference type="OrthoDB" id="596910at2"/>
<dbReference type="EMBL" id="FOFN01000001">
    <property type="protein sequence ID" value="SEP95421.1"/>
    <property type="molecule type" value="Genomic_DNA"/>
</dbReference>
<dbReference type="Proteomes" id="UP000198999">
    <property type="component" value="Unassembled WGS sequence"/>
</dbReference>
<protein>
    <submittedName>
        <fullName evidence="2">Nucleoside-diphosphate-sugar epimerase</fullName>
    </submittedName>
</protein>
<dbReference type="InterPro" id="IPR051783">
    <property type="entry name" value="NAD(P)-dependent_oxidoreduct"/>
</dbReference>
<dbReference type="SUPFAM" id="SSF51735">
    <property type="entry name" value="NAD(P)-binding Rossmann-fold domains"/>
    <property type="match status" value="1"/>
</dbReference>
<dbReference type="GO" id="GO:0005737">
    <property type="term" value="C:cytoplasm"/>
    <property type="evidence" value="ECO:0007669"/>
    <property type="project" value="TreeGrafter"/>
</dbReference>
<evidence type="ECO:0000313" key="3">
    <source>
        <dbReference type="Proteomes" id="UP000198999"/>
    </source>
</evidence>
<dbReference type="AlphaFoldDB" id="A0A1H9C393"/>
<feature type="domain" description="NAD-dependent epimerase/dehydratase" evidence="1">
    <location>
        <begin position="2"/>
        <end position="236"/>
    </location>
</feature>
<dbReference type="PANTHER" id="PTHR48079">
    <property type="entry name" value="PROTEIN YEEZ"/>
    <property type="match status" value="1"/>
</dbReference>
<name>A0A1H9C393_9FLAO</name>
<evidence type="ECO:0000313" key="2">
    <source>
        <dbReference type="EMBL" id="SEP95421.1"/>
    </source>
</evidence>
<keyword evidence="3" id="KW-1185">Reference proteome</keyword>
<dbReference type="PANTHER" id="PTHR48079:SF6">
    <property type="entry name" value="NAD(P)-BINDING DOMAIN-CONTAINING PROTEIN-RELATED"/>
    <property type="match status" value="1"/>
</dbReference>